<reference evidence="4 5" key="1">
    <citation type="journal article" date="2021" name="BMC Genomics">
        <title>Genome-resolved metagenome and metatranscriptome analyses of thermophilic composting reveal key bacterial players and their metabolic interactions.</title>
        <authorList>
            <person name="Braga L.P.P."/>
            <person name="Pereira R.V."/>
            <person name="Martins L.F."/>
            <person name="Moura L.M.S."/>
            <person name="Sanchez F.B."/>
            <person name="Patane J.S.L."/>
            <person name="da Silva A.M."/>
            <person name="Setubal J.C."/>
        </authorList>
    </citation>
    <scope>NUCLEOTIDE SEQUENCE [LARGE SCALE GENOMIC DNA]</scope>
    <source>
        <strain evidence="4">ZC4RG45</strain>
    </source>
</reference>
<dbReference type="PIRSF" id="PIRSF002741">
    <property type="entry name" value="MppA"/>
    <property type="match status" value="1"/>
</dbReference>
<feature type="region of interest" description="Disordered" evidence="1">
    <location>
        <begin position="147"/>
        <end position="166"/>
    </location>
</feature>
<dbReference type="SUPFAM" id="SSF53850">
    <property type="entry name" value="Periplasmic binding protein-like II"/>
    <property type="match status" value="1"/>
</dbReference>
<dbReference type="PANTHER" id="PTHR30290:SF83">
    <property type="entry name" value="ABC TRANSPORTER SUBSTRATE-BINDING PROTEIN"/>
    <property type="match status" value="1"/>
</dbReference>
<evidence type="ECO:0000313" key="4">
    <source>
        <dbReference type="EMBL" id="MFO7192063.1"/>
    </source>
</evidence>
<dbReference type="Gene3D" id="3.10.105.10">
    <property type="entry name" value="Dipeptide-binding Protein, Domain 3"/>
    <property type="match status" value="1"/>
</dbReference>
<feature type="chain" id="PRO_5044826807" evidence="2">
    <location>
        <begin position="23"/>
        <end position="545"/>
    </location>
</feature>
<dbReference type="Pfam" id="PF00496">
    <property type="entry name" value="SBP_bac_5"/>
    <property type="match status" value="1"/>
</dbReference>
<comment type="caution">
    <text evidence="4">The sequence shown here is derived from an EMBL/GenBank/DDBJ whole genome shotgun (WGS) entry which is preliminary data.</text>
</comment>
<dbReference type="PROSITE" id="PS51257">
    <property type="entry name" value="PROKAR_LIPOPROTEIN"/>
    <property type="match status" value="1"/>
</dbReference>
<dbReference type="Gene3D" id="3.40.190.10">
    <property type="entry name" value="Periplasmic binding protein-like II"/>
    <property type="match status" value="1"/>
</dbReference>
<evidence type="ECO:0000313" key="5">
    <source>
        <dbReference type="Proteomes" id="UP000249324"/>
    </source>
</evidence>
<feature type="signal peptide" evidence="2">
    <location>
        <begin position="1"/>
        <end position="22"/>
    </location>
</feature>
<accession>A0ABD6FDS7</accession>
<dbReference type="AlphaFoldDB" id="A0ABD6FDS7"/>
<gene>
    <name evidence="4" type="ORF">DIU77_007450</name>
</gene>
<dbReference type="EMBL" id="QGUI02000069">
    <property type="protein sequence ID" value="MFO7192063.1"/>
    <property type="molecule type" value="Genomic_DNA"/>
</dbReference>
<dbReference type="InterPro" id="IPR000914">
    <property type="entry name" value="SBP_5_dom"/>
</dbReference>
<keyword evidence="2" id="KW-0732">Signal</keyword>
<name>A0ABD6FDS7_9PSEU</name>
<dbReference type="PANTHER" id="PTHR30290">
    <property type="entry name" value="PERIPLASMIC BINDING COMPONENT OF ABC TRANSPORTER"/>
    <property type="match status" value="1"/>
</dbReference>
<sequence length="545" mass="60401">MRRPRWMAAVALVPIVALTLTACGGDDGAGEAADSKITVSGTAPENPLVPGNTSEAGGGKIVEVLYSGLMRYDSDTGEPVPEHAEKVDVSEDGKKITYTLKKGWKFHDGTEIKAEHYVKAWNYTAYTPNAQQHSSFFVGVKGYEDVTSEDPDGDGPKKAPTPKKKEMSGVKALDDYTLQVEFDKPMPAFQYKVGYSAFMPLPDAFFENKEAFEKKPIGSGPFKFVKQTANSIVLERFEDYQGPKKPSIKTVEFRFGTPESDYDAVRDNNLDFLNNMPPKALVDNVWQQDLKGRSGPSGNLSIQELSFPLYDPKFKDPNLRKAISMAIDRQQISDKIYGGSRTPVKGYGVPNLPLWEDGACGELCEHNPEKAKELFDKTDWGNKPIEITSNADGGHKEWIEAVCGQIEDALGVECKFVPVQEFGVIREMVNNREMTQIYRAGWGADYPHVENFLNPIFRTGASSNDNGYSNPKVDAKLAEADATVDDEEAARLYHEAEELIAQDMPVIPLWSNPYIAGWSERLENVKVGKLTGELDLLSVRIKSED</sequence>
<protein>
    <submittedName>
        <fullName evidence="4">ABC transporter substrate-binding protein</fullName>
    </submittedName>
</protein>
<dbReference type="Gene3D" id="3.90.76.10">
    <property type="entry name" value="Dipeptide-binding Protein, Domain 1"/>
    <property type="match status" value="1"/>
</dbReference>
<feature type="domain" description="Solute-binding protein family 5" evidence="3">
    <location>
        <begin position="78"/>
        <end position="463"/>
    </location>
</feature>
<evidence type="ECO:0000256" key="1">
    <source>
        <dbReference type="SAM" id="MobiDB-lite"/>
    </source>
</evidence>
<proteinExistence type="predicted"/>
<dbReference type="CDD" id="cd00995">
    <property type="entry name" value="PBP2_NikA_DppA_OppA_like"/>
    <property type="match status" value="1"/>
</dbReference>
<evidence type="ECO:0000259" key="3">
    <source>
        <dbReference type="Pfam" id="PF00496"/>
    </source>
</evidence>
<evidence type="ECO:0000256" key="2">
    <source>
        <dbReference type="SAM" id="SignalP"/>
    </source>
</evidence>
<organism evidence="4 5">
    <name type="scientific">Thermocrispum agreste</name>
    <dbReference type="NCBI Taxonomy" id="37925"/>
    <lineage>
        <taxon>Bacteria</taxon>
        <taxon>Bacillati</taxon>
        <taxon>Actinomycetota</taxon>
        <taxon>Actinomycetes</taxon>
        <taxon>Pseudonocardiales</taxon>
        <taxon>Pseudonocardiaceae</taxon>
        <taxon>Thermocrispum</taxon>
    </lineage>
</organism>
<dbReference type="GO" id="GO:0042597">
    <property type="term" value="C:periplasmic space"/>
    <property type="evidence" value="ECO:0007669"/>
    <property type="project" value="UniProtKB-ARBA"/>
</dbReference>
<dbReference type="InterPro" id="IPR039424">
    <property type="entry name" value="SBP_5"/>
</dbReference>
<dbReference type="InterPro" id="IPR030678">
    <property type="entry name" value="Peptide/Ni-bd"/>
</dbReference>
<dbReference type="Proteomes" id="UP000249324">
    <property type="component" value="Unassembled WGS sequence"/>
</dbReference>